<proteinExistence type="predicted"/>
<dbReference type="InterPro" id="IPR002545">
    <property type="entry name" value="CheW-lke_dom"/>
</dbReference>
<comment type="caution">
    <text evidence="2">The sequence shown here is derived from an EMBL/GenBank/DDBJ whole genome shotgun (WGS) entry which is preliminary data.</text>
</comment>
<dbReference type="PANTHER" id="PTHR22617">
    <property type="entry name" value="CHEMOTAXIS SENSOR HISTIDINE KINASE-RELATED"/>
    <property type="match status" value="1"/>
</dbReference>
<reference evidence="2 3" key="1">
    <citation type="submission" date="2019-01" db="EMBL/GenBank/DDBJ databases">
        <title>Insights into ecological role of a new deltaproteobacterial order Candidatus Sinidesulfobacterales (Sva0485) by metagenomics and metatranscriptomics.</title>
        <authorList>
            <person name="Tan S."/>
            <person name="Liu J."/>
            <person name="Fang Y."/>
            <person name="Hedlund B.P."/>
            <person name="Lian Z.H."/>
            <person name="Huang L.Y."/>
            <person name="Li J.T."/>
            <person name="Huang L.N."/>
            <person name="Li W.J."/>
            <person name="Jiang H.C."/>
            <person name="Dong H.L."/>
            <person name="Shu W.S."/>
        </authorList>
    </citation>
    <scope>NUCLEOTIDE SEQUENCE [LARGE SCALE GENOMIC DNA]</scope>
    <source>
        <strain evidence="2">AP3</strain>
    </source>
</reference>
<dbReference type="PANTHER" id="PTHR22617:SF23">
    <property type="entry name" value="CHEMOTAXIS PROTEIN CHEW"/>
    <property type="match status" value="1"/>
</dbReference>
<evidence type="ECO:0000259" key="1">
    <source>
        <dbReference type="PROSITE" id="PS50851"/>
    </source>
</evidence>
<dbReference type="GO" id="GO:0007165">
    <property type="term" value="P:signal transduction"/>
    <property type="evidence" value="ECO:0007669"/>
    <property type="project" value="InterPro"/>
</dbReference>
<dbReference type="InterPro" id="IPR036061">
    <property type="entry name" value="CheW-like_dom_sf"/>
</dbReference>
<dbReference type="SUPFAM" id="SSF50341">
    <property type="entry name" value="CheW-like"/>
    <property type="match status" value="1"/>
</dbReference>
<evidence type="ECO:0000313" key="3">
    <source>
        <dbReference type="Proteomes" id="UP000320813"/>
    </source>
</evidence>
<dbReference type="AlphaFoldDB" id="A0A519BB69"/>
<dbReference type="Gene3D" id="2.40.50.180">
    <property type="entry name" value="CheA-289, Domain 4"/>
    <property type="match status" value="1"/>
</dbReference>
<dbReference type="Proteomes" id="UP000320813">
    <property type="component" value="Unassembled WGS sequence"/>
</dbReference>
<dbReference type="Gene3D" id="2.30.30.40">
    <property type="entry name" value="SH3 Domains"/>
    <property type="match status" value="1"/>
</dbReference>
<dbReference type="GO" id="GO:0006935">
    <property type="term" value="P:chemotaxis"/>
    <property type="evidence" value="ECO:0007669"/>
    <property type="project" value="InterPro"/>
</dbReference>
<protein>
    <submittedName>
        <fullName evidence="2">Chemotaxis protein CheW</fullName>
    </submittedName>
</protein>
<dbReference type="SMART" id="SM00260">
    <property type="entry name" value="CheW"/>
    <property type="match status" value="1"/>
</dbReference>
<dbReference type="InterPro" id="IPR039315">
    <property type="entry name" value="CheW"/>
</dbReference>
<gene>
    <name evidence="2" type="ORF">EVJ47_05000</name>
</gene>
<dbReference type="PROSITE" id="PS50851">
    <property type="entry name" value="CHEW"/>
    <property type="match status" value="1"/>
</dbReference>
<dbReference type="EMBL" id="SGBD01000002">
    <property type="protein sequence ID" value="RZD14529.1"/>
    <property type="molecule type" value="Genomic_DNA"/>
</dbReference>
<name>A0A519BB69_9DELT</name>
<sequence length="236" mass="26778">MNESAELYDMNGFKFKDSDLVSSWIGSLLDEVENQQSSKNSDYLKEPARIIAYPVERILTPRNEAAVVLDQGDFYLEEVKKPEISPSVKINPEKEMPYFTFTSGNSLYGIPAFHINEIIKYKEPVNIPSKKIGLLGLIPYRAKIIPVYNFSSLVLLSADVKTICKYIVICVYEGKLFGLCIEDIKNIIKVKNKNLISSATFRFWGSNKICSDVFEGESGKFYSSVDIKSIYNYLKS</sequence>
<evidence type="ECO:0000313" key="2">
    <source>
        <dbReference type="EMBL" id="RZD14529.1"/>
    </source>
</evidence>
<organism evidence="2 3">
    <name type="scientific">Candidatus Acidulodesulfobacterium ferriphilum</name>
    <dbReference type="NCBI Taxonomy" id="2597223"/>
    <lineage>
        <taxon>Bacteria</taxon>
        <taxon>Deltaproteobacteria</taxon>
        <taxon>Candidatus Acidulodesulfobacterales</taxon>
        <taxon>Candidatus Acidulodesulfobacterium</taxon>
    </lineage>
</organism>
<dbReference type="Pfam" id="PF01584">
    <property type="entry name" value="CheW"/>
    <property type="match status" value="1"/>
</dbReference>
<dbReference type="GO" id="GO:0005829">
    <property type="term" value="C:cytosol"/>
    <property type="evidence" value="ECO:0007669"/>
    <property type="project" value="TreeGrafter"/>
</dbReference>
<accession>A0A519BB69</accession>
<feature type="domain" description="CheW-like" evidence="1">
    <location>
        <begin position="95"/>
        <end position="236"/>
    </location>
</feature>